<dbReference type="FunCoup" id="A0A1X2H7B2">
    <property type="interactions" value="46"/>
</dbReference>
<dbReference type="GO" id="GO:0005816">
    <property type="term" value="C:spindle pole body"/>
    <property type="evidence" value="ECO:0007669"/>
    <property type="project" value="TreeGrafter"/>
</dbReference>
<name>A0A1X2H7B2_SYNRA</name>
<dbReference type="InParanoid" id="A0A1X2H7B2"/>
<evidence type="ECO:0000256" key="7">
    <source>
        <dbReference type="ARBA" id="ARBA00022927"/>
    </source>
</evidence>
<keyword evidence="12" id="KW-0539">Nucleus</keyword>
<sequence length="537" mass="60842">MNSLVHTLLYSILLFLPLAALLMARISLSSVWEPIPPSDAAETLYKLTRRDHVIVLFMYMMSGAWIVRTYFSYLQGETYLDNFFIYPHGQRFGTRQMNQDNLFITVYGLALGVYALISIWHDTWKLQMLGVQQPKAMALKLSLATVVHDGGKFAFHVFCGTYVVFMFFNGTIYRLAAYILSVGLNMLDTPVVGFSWLDLYLFFRMLLAGTLASSCFQAVDRVFNVFFSAVEPISAPYANAHACLLSGLREREHRTAQSLAYAELAQIANKDPERRVAIFQDITKEQDGTAYERLSKECIHILSMLRADIEKEYTGAAPKVAPKPATPLATTTSPNRIQVLDQDVLAAPKTNHVVLDDRTGSLFTYASTLAEPHLTQPHPPVPKQRVFKILQWLEARVQRWGWYQRWLAVTAVRKTRSLFSHYPVLMWATQALGNLTAASYKEDPYGLVQRDISNVLDELLATLIAIEKFLRTPPAAVTKLASTGSGKVMLYEPEVVLLALRDSIYNITTTFRDYMDQFPVRSEHAAKLNEFLQFTKE</sequence>
<evidence type="ECO:0000256" key="13">
    <source>
        <dbReference type="SAM" id="Phobius"/>
    </source>
</evidence>
<reference evidence="14 15" key="1">
    <citation type="submission" date="2016-07" db="EMBL/GenBank/DDBJ databases">
        <title>Pervasive Adenine N6-methylation of Active Genes in Fungi.</title>
        <authorList>
            <consortium name="DOE Joint Genome Institute"/>
            <person name="Mondo S.J."/>
            <person name="Dannebaum R.O."/>
            <person name="Kuo R.C."/>
            <person name="Labutti K."/>
            <person name="Haridas S."/>
            <person name="Kuo A."/>
            <person name="Salamov A."/>
            <person name="Ahrendt S.R."/>
            <person name="Lipzen A."/>
            <person name="Sullivan W."/>
            <person name="Andreopoulos W.B."/>
            <person name="Clum A."/>
            <person name="Lindquist E."/>
            <person name="Daum C."/>
            <person name="Ramamoorthy G.K."/>
            <person name="Gryganskyi A."/>
            <person name="Culley D."/>
            <person name="Magnuson J.K."/>
            <person name="James T.Y."/>
            <person name="O'Malley M.A."/>
            <person name="Stajich J.E."/>
            <person name="Spatafora J.W."/>
            <person name="Visel A."/>
            <person name="Grigoriev I.V."/>
        </authorList>
    </citation>
    <scope>NUCLEOTIDE SEQUENCE [LARGE SCALE GENOMIC DNA]</scope>
    <source>
        <strain evidence="14 15">NRRL 2496</strain>
    </source>
</reference>
<evidence type="ECO:0000256" key="8">
    <source>
        <dbReference type="ARBA" id="ARBA00022989"/>
    </source>
</evidence>
<comment type="similarity">
    <text evidence="3">Belongs to the NDC1 family.</text>
</comment>
<dbReference type="PANTHER" id="PTHR13269">
    <property type="entry name" value="NUCLEOPORIN NDC1"/>
    <property type="match status" value="1"/>
</dbReference>
<dbReference type="GO" id="GO:0006999">
    <property type="term" value="P:nuclear pore organization"/>
    <property type="evidence" value="ECO:0007669"/>
    <property type="project" value="TreeGrafter"/>
</dbReference>
<feature type="transmembrane region" description="Helical" evidence="13">
    <location>
        <begin position="153"/>
        <end position="176"/>
    </location>
</feature>
<evidence type="ECO:0000256" key="4">
    <source>
        <dbReference type="ARBA" id="ARBA00022448"/>
    </source>
</evidence>
<keyword evidence="7" id="KW-0653">Protein transport</keyword>
<evidence type="ECO:0000256" key="10">
    <source>
        <dbReference type="ARBA" id="ARBA00023132"/>
    </source>
</evidence>
<dbReference type="GO" id="GO:0070762">
    <property type="term" value="C:nuclear pore transmembrane ring"/>
    <property type="evidence" value="ECO:0007669"/>
    <property type="project" value="TreeGrafter"/>
</dbReference>
<dbReference type="OMA" id="ILCQQHL"/>
<keyword evidence="15" id="KW-1185">Reference proteome</keyword>
<comment type="caution">
    <text evidence="14">The sequence shown here is derived from an EMBL/GenBank/DDBJ whole genome shotgun (WGS) entry which is preliminary data.</text>
</comment>
<protein>
    <submittedName>
        <fullName evidence="14">Nucleoporin protein Ndc1-Nup</fullName>
    </submittedName>
</protein>
<evidence type="ECO:0000313" key="14">
    <source>
        <dbReference type="EMBL" id="ORY93909.1"/>
    </source>
</evidence>
<keyword evidence="9" id="KW-0811">Translocation</keyword>
<accession>A0A1X2H7B2</accession>
<keyword evidence="8 13" id="KW-1133">Transmembrane helix</keyword>
<evidence type="ECO:0000256" key="3">
    <source>
        <dbReference type="ARBA" id="ARBA00005760"/>
    </source>
</evidence>
<evidence type="ECO:0000313" key="15">
    <source>
        <dbReference type="Proteomes" id="UP000242180"/>
    </source>
</evidence>
<organism evidence="14 15">
    <name type="scientific">Syncephalastrum racemosum</name>
    <name type="common">Filamentous fungus</name>
    <dbReference type="NCBI Taxonomy" id="13706"/>
    <lineage>
        <taxon>Eukaryota</taxon>
        <taxon>Fungi</taxon>
        <taxon>Fungi incertae sedis</taxon>
        <taxon>Mucoromycota</taxon>
        <taxon>Mucoromycotina</taxon>
        <taxon>Mucoromycetes</taxon>
        <taxon>Mucorales</taxon>
        <taxon>Syncephalastraceae</taxon>
        <taxon>Syncephalastrum</taxon>
    </lineage>
</organism>
<keyword evidence="4" id="KW-0813">Transport</keyword>
<dbReference type="STRING" id="13706.A0A1X2H7B2"/>
<dbReference type="GO" id="GO:0030674">
    <property type="term" value="F:protein-macromolecule adaptor activity"/>
    <property type="evidence" value="ECO:0007669"/>
    <property type="project" value="TreeGrafter"/>
</dbReference>
<keyword evidence="6" id="KW-0509">mRNA transport</keyword>
<dbReference type="EMBL" id="MCGN01000008">
    <property type="protein sequence ID" value="ORY93909.1"/>
    <property type="molecule type" value="Genomic_DNA"/>
</dbReference>
<dbReference type="PANTHER" id="PTHR13269:SF6">
    <property type="entry name" value="NUCLEOPORIN NDC1"/>
    <property type="match status" value="1"/>
</dbReference>
<proteinExistence type="inferred from homology"/>
<evidence type="ECO:0000256" key="11">
    <source>
        <dbReference type="ARBA" id="ARBA00023136"/>
    </source>
</evidence>
<keyword evidence="10" id="KW-0906">Nuclear pore complex</keyword>
<dbReference type="AlphaFoldDB" id="A0A1X2H7B2"/>
<dbReference type="OrthoDB" id="67850at2759"/>
<dbReference type="InterPro" id="IPR019049">
    <property type="entry name" value="Nucleoporin_prot_Ndc1/Nup"/>
</dbReference>
<dbReference type="Pfam" id="PF09531">
    <property type="entry name" value="Ndc1_Nup"/>
    <property type="match status" value="1"/>
</dbReference>
<dbReference type="GO" id="GO:0051028">
    <property type="term" value="P:mRNA transport"/>
    <property type="evidence" value="ECO:0007669"/>
    <property type="project" value="UniProtKB-KW"/>
</dbReference>
<feature type="transmembrane region" description="Helical" evidence="13">
    <location>
        <begin position="101"/>
        <end position="120"/>
    </location>
</feature>
<keyword evidence="5 13" id="KW-0812">Transmembrane</keyword>
<evidence type="ECO:0000256" key="6">
    <source>
        <dbReference type="ARBA" id="ARBA00022816"/>
    </source>
</evidence>
<feature type="transmembrane region" description="Helical" evidence="13">
    <location>
        <begin position="53"/>
        <end position="71"/>
    </location>
</feature>
<evidence type="ECO:0000256" key="12">
    <source>
        <dbReference type="ARBA" id="ARBA00023242"/>
    </source>
</evidence>
<dbReference type="GO" id="GO:0015031">
    <property type="term" value="P:protein transport"/>
    <property type="evidence" value="ECO:0007669"/>
    <property type="project" value="UniProtKB-KW"/>
</dbReference>
<evidence type="ECO:0000256" key="9">
    <source>
        <dbReference type="ARBA" id="ARBA00023010"/>
    </source>
</evidence>
<gene>
    <name evidence="14" type="ORF">BCR43DRAFT_507156</name>
</gene>
<dbReference type="GO" id="GO:0070631">
    <property type="term" value="P:spindle pole body localization"/>
    <property type="evidence" value="ECO:0007669"/>
    <property type="project" value="TreeGrafter"/>
</dbReference>
<evidence type="ECO:0000256" key="1">
    <source>
        <dbReference type="ARBA" id="ARBA00004232"/>
    </source>
</evidence>
<evidence type="ECO:0000256" key="5">
    <source>
        <dbReference type="ARBA" id="ARBA00022692"/>
    </source>
</evidence>
<keyword evidence="11 13" id="KW-0472">Membrane</keyword>
<evidence type="ECO:0000256" key="2">
    <source>
        <dbReference type="ARBA" id="ARBA00004567"/>
    </source>
</evidence>
<comment type="subcellular location">
    <subcellularLocation>
        <location evidence="1">Nucleus membrane</location>
        <topology evidence="1">Multi-pass membrane protein</topology>
    </subcellularLocation>
    <subcellularLocation>
        <location evidence="2">Nucleus</location>
        <location evidence="2">Nuclear pore complex</location>
    </subcellularLocation>
</comment>
<dbReference type="GO" id="GO:0031965">
    <property type="term" value="C:nuclear membrane"/>
    <property type="evidence" value="ECO:0007669"/>
    <property type="project" value="UniProtKB-SubCell"/>
</dbReference>
<dbReference type="Proteomes" id="UP000242180">
    <property type="component" value="Unassembled WGS sequence"/>
</dbReference>